<dbReference type="Gene3D" id="3.90.226.10">
    <property type="entry name" value="2-enoyl-CoA Hydratase, Chain A, domain 1"/>
    <property type="match status" value="1"/>
</dbReference>
<feature type="domain" description="Enoyl-CoA hydratase/isomerase" evidence="4">
    <location>
        <begin position="73"/>
        <end position="398"/>
    </location>
</feature>
<keyword evidence="3 5" id="KW-0378">Hydrolase</keyword>
<gene>
    <name evidence="5" type="ORF">SCFA_990005</name>
</gene>
<dbReference type="PANTHER" id="PTHR43176:SF3">
    <property type="entry name" value="3-HYDROXYISOBUTYRYL-COA HYDROLASE, MITOCHONDRIAL"/>
    <property type="match status" value="1"/>
</dbReference>
<proteinExistence type="predicted"/>
<dbReference type="GO" id="GO:0006574">
    <property type="term" value="P:L-valine catabolic process"/>
    <property type="evidence" value="ECO:0007669"/>
    <property type="project" value="TreeGrafter"/>
</dbReference>
<organism evidence="5">
    <name type="scientific">anaerobic digester metagenome</name>
    <dbReference type="NCBI Taxonomy" id="1263854"/>
    <lineage>
        <taxon>unclassified sequences</taxon>
        <taxon>metagenomes</taxon>
        <taxon>ecological metagenomes</taxon>
    </lineage>
</organism>
<evidence type="ECO:0000313" key="5">
    <source>
        <dbReference type="EMBL" id="VFU19176.1"/>
    </source>
</evidence>
<evidence type="ECO:0000256" key="2">
    <source>
        <dbReference type="ARBA" id="ARBA00011915"/>
    </source>
</evidence>
<accession>A0A485M9Q2</accession>
<dbReference type="NCBIfam" id="NF004127">
    <property type="entry name" value="PRK05617.1"/>
    <property type="match status" value="1"/>
</dbReference>
<dbReference type="AlphaFoldDB" id="A0A485M9Q2"/>
<dbReference type="EMBL" id="CAADRM010000168">
    <property type="protein sequence ID" value="VFU19176.1"/>
    <property type="molecule type" value="Genomic_DNA"/>
</dbReference>
<dbReference type="InterPro" id="IPR029045">
    <property type="entry name" value="ClpP/crotonase-like_dom_sf"/>
</dbReference>
<keyword evidence="5" id="KW-0413">Isomerase</keyword>
<protein>
    <recommendedName>
        <fullName evidence="2">3-hydroxyisobutyryl-CoA hydrolase</fullName>
        <ecNumber evidence="2">3.1.2.4</ecNumber>
    </recommendedName>
</protein>
<dbReference type="GO" id="GO:0016853">
    <property type="term" value="F:isomerase activity"/>
    <property type="evidence" value="ECO:0007669"/>
    <property type="project" value="UniProtKB-KW"/>
</dbReference>
<evidence type="ECO:0000259" key="4">
    <source>
        <dbReference type="Pfam" id="PF16113"/>
    </source>
</evidence>
<dbReference type="InterPro" id="IPR045004">
    <property type="entry name" value="ECH_dom"/>
</dbReference>
<dbReference type="InterPro" id="IPR032259">
    <property type="entry name" value="HIBYL-CoA-H"/>
</dbReference>
<sequence length="408" mass="45265">MCDYLNFLVRRLLNETQRRMKDLIFLKTFMKPPGGLSRKGNSGMPGKGGRILEPEIEPSGSVVLVRRLPGILHLELNRPEAINSLTLDMVRMVARELETSRNDNGVKLVLLSGRGERGFCAGGDIKIMARAAAENDIQPAMQFLKEENDLDLAIHLYPKPVVVLAHGITMGGGLGIAAEADIVAASETTRMAMPETRIGFFPDVGATGWLFEKCGRGYPEFLGLTGYELKGPQCVGVGLASCLIPTSGLHKAIETVIAHAPGLANDRHDAADQIREILDPFTKKDILKDPEMDQWVEEYFAGKTSVSGILNGLKECSTHDELCEGVFERLSERSPLAVAITLQCLRRNEGRDLGEVYRSDLKVARYLMEQHDFKEGVRARLIDRDNRPQWDPDTFEKAAVMLRFISFE</sequence>
<name>A0A485M9Q2_9ZZZZ</name>
<evidence type="ECO:0000256" key="1">
    <source>
        <dbReference type="ARBA" id="ARBA00001709"/>
    </source>
</evidence>
<reference evidence="5" key="1">
    <citation type="submission" date="2019-03" db="EMBL/GenBank/DDBJ databases">
        <authorList>
            <person name="Hao L."/>
        </authorList>
    </citation>
    <scope>NUCLEOTIDE SEQUENCE</scope>
</reference>
<dbReference type="PANTHER" id="PTHR43176">
    <property type="entry name" value="3-HYDROXYISOBUTYRYL-COA HYDROLASE-RELATED"/>
    <property type="match status" value="1"/>
</dbReference>
<dbReference type="Pfam" id="PF16113">
    <property type="entry name" value="ECH_2"/>
    <property type="match status" value="1"/>
</dbReference>
<comment type="catalytic activity">
    <reaction evidence="1">
        <text>3-hydroxy-2-methylpropanoyl-CoA + H2O = 3-hydroxy-2-methylpropanoate + CoA + H(+)</text>
        <dbReference type="Rhea" id="RHEA:20888"/>
        <dbReference type="ChEBI" id="CHEBI:11805"/>
        <dbReference type="ChEBI" id="CHEBI:15377"/>
        <dbReference type="ChEBI" id="CHEBI:15378"/>
        <dbReference type="ChEBI" id="CHEBI:57287"/>
        <dbReference type="ChEBI" id="CHEBI:57340"/>
        <dbReference type="EC" id="3.1.2.4"/>
    </reaction>
</comment>
<dbReference type="EC" id="3.1.2.4" evidence="2"/>
<dbReference type="CDD" id="cd06558">
    <property type="entry name" value="crotonase-like"/>
    <property type="match status" value="1"/>
</dbReference>
<evidence type="ECO:0000256" key="3">
    <source>
        <dbReference type="ARBA" id="ARBA00022801"/>
    </source>
</evidence>
<dbReference type="SUPFAM" id="SSF52096">
    <property type="entry name" value="ClpP/crotonase"/>
    <property type="match status" value="1"/>
</dbReference>
<dbReference type="GO" id="GO:0003860">
    <property type="term" value="F:3-hydroxyisobutyryl-CoA hydrolase activity"/>
    <property type="evidence" value="ECO:0007669"/>
    <property type="project" value="UniProtKB-EC"/>
</dbReference>